<dbReference type="InterPro" id="IPR006162">
    <property type="entry name" value="Ppantetheine_attach_site"/>
</dbReference>
<dbReference type="NCBIfam" id="TIGR01733">
    <property type="entry name" value="AA-adenyl-dom"/>
    <property type="match status" value="3"/>
</dbReference>
<dbReference type="FunFam" id="1.10.1200.10:FF:000005">
    <property type="entry name" value="Nonribosomal peptide synthetase 1"/>
    <property type="match status" value="1"/>
</dbReference>
<dbReference type="Gene3D" id="3.30.559.30">
    <property type="entry name" value="Nonribosomal peptide synthetase, condensation domain"/>
    <property type="match status" value="4"/>
</dbReference>
<dbReference type="CDD" id="cd17643">
    <property type="entry name" value="A_NRPS_Cytc1-like"/>
    <property type="match status" value="1"/>
</dbReference>
<dbReference type="InterPro" id="IPR025110">
    <property type="entry name" value="AMP-bd_C"/>
</dbReference>
<keyword evidence="9" id="KW-1185">Reference proteome</keyword>
<dbReference type="Gene3D" id="3.30.559.10">
    <property type="entry name" value="Chloramphenicol acetyltransferase-like domain"/>
    <property type="match status" value="4"/>
</dbReference>
<dbReference type="Gene3D" id="3.40.50.1820">
    <property type="entry name" value="alpha/beta hydrolase"/>
    <property type="match status" value="1"/>
</dbReference>
<dbReference type="NCBIfam" id="TIGR01720">
    <property type="entry name" value="NRPS-para261"/>
    <property type="match status" value="1"/>
</dbReference>
<gene>
    <name evidence="8" type="ORF">SAMN05443245_3661</name>
</gene>
<dbReference type="PANTHER" id="PTHR45527">
    <property type="entry name" value="NONRIBOSOMAL PEPTIDE SYNTHETASE"/>
    <property type="match status" value="1"/>
</dbReference>
<comment type="cofactor">
    <cofactor evidence="1">
        <name>pantetheine 4'-phosphate</name>
        <dbReference type="ChEBI" id="CHEBI:47942"/>
    </cofactor>
</comment>
<dbReference type="GO" id="GO:0072330">
    <property type="term" value="P:monocarboxylic acid biosynthetic process"/>
    <property type="evidence" value="ECO:0007669"/>
    <property type="project" value="UniProtKB-ARBA"/>
</dbReference>
<evidence type="ECO:0000256" key="4">
    <source>
        <dbReference type="ARBA" id="ARBA00022553"/>
    </source>
</evidence>
<dbReference type="Proteomes" id="UP000183487">
    <property type="component" value="Unassembled WGS sequence"/>
</dbReference>
<proteinExistence type="inferred from homology"/>
<dbReference type="Gene3D" id="3.30.300.30">
    <property type="match status" value="3"/>
</dbReference>
<dbReference type="PROSITE" id="PS00455">
    <property type="entry name" value="AMP_BINDING"/>
    <property type="match status" value="3"/>
</dbReference>
<dbReference type="Pfam" id="PF00501">
    <property type="entry name" value="AMP-binding"/>
    <property type="match status" value="3"/>
</dbReference>
<dbReference type="InterPro" id="IPR010071">
    <property type="entry name" value="AA_adenyl_dom"/>
</dbReference>
<dbReference type="EMBL" id="FNKP01000002">
    <property type="protein sequence ID" value="SDR22076.1"/>
    <property type="molecule type" value="Genomic_DNA"/>
</dbReference>
<evidence type="ECO:0000256" key="1">
    <source>
        <dbReference type="ARBA" id="ARBA00001957"/>
    </source>
</evidence>
<dbReference type="GO" id="GO:0009366">
    <property type="term" value="C:enterobactin synthetase complex"/>
    <property type="evidence" value="ECO:0007669"/>
    <property type="project" value="TreeGrafter"/>
</dbReference>
<dbReference type="FunFam" id="3.40.50.980:FF:000001">
    <property type="entry name" value="Non-ribosomal peptide synthetase"/>
    <property type="match status" value="3"/>
</dbReference>
<evidence type="ECO:0000256" key="5">
    <source>
        <dbReference type="ARBA" id="ARBA00022737"/>
    </source>
</evidence>
<feature type="domain" description="Carrier" evidence="7">
    <location>
        <begin position="3651"/>
        <end position="3726"/>
    </location>
</feature>
<dbReference type="GO" id="GO:0043041">
    <property type="term" value="P:amino acid activation for nonribosomal peptide biosynthetic process"/>
    <property type="evidence" value="ECO:0007669"/>
    <property type="project" value="TreeGrafter"/>
</dbReference>
<dbReference type="Gene3D" id="3.40.50.12780">
    <property type="entry name" value="N-terminal domain of ligase-like"/>
    <property type="match status" value="2"/>
</dbReference>
<evidence type="ECO:0000256" key="2">
    <source>
        <dbReference type="ARBA" id="ARBA00006432"/>
    </source>
</evidence>
<dbReference type="RefSeq" id="WP_171910264.1">
    <property type="nucleotide sequence ID" value="NZ_FNKP01000002.1"/>
</dbReference>
<sequence length="3751" mass="408703">MTQPNPQMLALSRRYAALPPERRAEFRQRVAAQSIDPATLPVVPIAAAENTAPLSFEQEQLWFLWKLQPDNPAYHMPGAIELDGELDIAALDLALRHVARQHQSLMTRFVQRADGEPRQTIDGTPWPQCRVHDLRDAQGQVESSALDAALRRAVAEPFDLEAGPPMRTDLFRIGASRHVLQLTLHHIITDGQSMTVLIRALAQAYQNASNGTLTHDPAPDALQFRDCATWQREWLDDTALQTHIDYWRAQLGTHTPPSPLPFDRPRAHRPDAAGGRITREIDTSLLTNLQTQARAQGATLFMTLLAAFGALLYRYSSETDLRIGVPSSGRDGVETENLIGYFVNTLVVRQQLSGNLPFDTLLAQTRQTLLDAQAHRAVPFARLVQALQASRNDDTPLFHAMFSMQRSDRAALLSLPGLSVTTREIDSGAAQFDLSFNLVEHDRGARLNVVYASGRFDASTIGRLTAHYLQLLEQLSRDTSRCIADLSLSDDAPAPVAQQKPEAPRDVLSRITDHVRARPDAQAVTGETGALSYRELDDWSNRIARRLAAQSGASAMTDTRIGLCTGRSLALVAGALGILKAGAAYVPLDPRYPLERLQDTLLDSSVRCIVADADGVATLGEWAAAHNVTLIDASNLQTPGSDDSRDTSPLQTQLHPEQLAYVIYTSGSTGKPKGVGVTHANLARLFDSTASQFNFGCNDVWTLFHSHAFDFSVWELFGALVHGGRLVVVPYWTAREPAALQRLLREQRVTVLNQTPSAFNALMQADLHAHEPFGDVRVVVFGGERLEPAALAAWHRTRGDDAPALVNMYGITETTVHVTRRVLHDDDIHGAANALSSPIGSALDDLQLHLLDADLNPVPRGAKGELYVGGAGLARGYLNRPSLTAERFIPDPFGQPGARLYRSGDIARRLAGGDLAYQGRNDAQVKLRGFRIEPGEVRAALLKHPEIASAEVIAREHPQRGTQLIAYLVARHDPATLAQSARDYAAAHLPAHLVPSAFVVLDALPLTINGKLDRHALPAPDDEAFATERNENAAPLSAVGHKLGELWREVLGVAHVDSNDDFFARGGHSLLAVRLAARIEQSFGVQLPLRVFFDHPRLGALAAQLETAGTIAQEQTPAQTPRAPLERRPAEQNRVPLSHAQERLWFLWQYDPQDTAYNITCAVNLHGALDVAALRSAFDALSLRHEALRTSFGEEDGVGYQQIHAEPRCVWSARDLRTCTPETRENEVMSLLRAAASLPFDLTRDPLLRVTLIQSDDDQYVLHLTLHHIIGDGESVDLLIGELVALYRTAHAHGDITCVLPELRVQYGDYARWQRLHADDAVLDKQLAYWRGLLGETDPVLELPLKQPRAAQRRRKLGRTVRTLDAARIRALRQVADGQQASLFIVMLAAFDVLLQRYSGQNEIRVGVPVTGRTQIETGAMIGCFVNTLVMSADLGAADTFAALIDHVRQRALDAHAHADLPFARLVEALQPNRERNTTPLFQVMINYQQAAEASTHTLPGLLIEPLAQQADAVQFDLKLDIAGAADHARLHFDFADDIFAASTIERMADHFVEILDWLVAGPDLALRSLTLSAPKREAVPLGGYAFVPVVQRIAETASSRPDAIAVRGEGISLTYRELMAWASAIAERLAHDGVEPDSCVAVCVARGPSLLAAMLGVWMAGAAYLPVDPAYPADRIAAMLDDAEVLHVLADTHSSEHAFAARNVVDVRALHAGLAAGTYESNGRTEFHAPPALATIHPDQLAYVIYTSGSTGKPKGVGVTHGALDRLVASIELSPGLRDDDLWLSESAPVFDISLLEFCLPLVRGVPLEMVSSQTARDGFALAARLEASQATVFQATPSGWRMLLEAGWRDDLSVAHRPLLGLSGGEPLHPDLAAALIARGVSLWNLYGPTETTIYSSGAQVFADQPITHGDPLPETVLRVIDQHGIAVPDGGLGELCIGGSNLARGYLRRPGLTAERFVPDPDGAPGARLYRTGDLCRLNNEGRPQPLGRLDQQIKLRGFRIEPGEIEAALCACEGVKNAAVAIKGEGSRQRLIGYVTGTAQGATLRTQLSRTLPAHMLPSTIVTLDALPLTPSGKLDRRALPEPAWENDDNSQAIAPRSPREAALLDIWQTVLGHPVHSVDVNFFEAGGDSILSLQLISRVRSAGWHLTPKQVFEHPTIAQQAQLMTARSDESNRAVERHDALPLTPIQAAFFARRPDGESHWNQSVLLDAAEPLDLARLADALNGLVRRHDALRLRFTRGENGWQQQVAPRENATLLRHIALDSVDWDNALAREGAAIQQSLDIEHGPLVRAGYFEAGPRRRLLIAIHHLAVDGVSWRVLLDDLRSLYAGQPLSAPTAPWSAWVAAQASAASPDIAELDYWHRTLSVGQPALPAELMHGHRGYVDSTADRSLAASRTISVELDAAATRDLLQNTSHAYRTRADDLLLAALAHTLGAASPGDTAPMLIDIEGHGRSTPIDTIDPSQTVGWFTVQYPFALPRAPASTATFATTLIAVKEALRRVPEQGFNFGRLRDERTSVANGNNEAKHPQLAAWPGAQLRFNYLGQFDQALADTHTANPADNAPRLRFSHEFAGAPLAGGDTMEHLLDITALVVDGVLDLHWRFSPDVLNHTAVQHLAAQTVQALRELIAHCVDASSGATAADFPLARIDQNTLDAMRLPLHDIDDIYPATPLQQGLLFHSLLTAGAGMYLNQLRLTLDGTLDPRALQAAWQDMLDLHPVLRTHFELGQESGPLQVVHRQAVLPFAVHDWRNVDAKPDANQDANDNYETRLAQWLANDLRTDFDPSRAPLMRVALFARPDGAHDLVWTSHHALLDGWSSAQLLNALTGSYRSRVRDDASPATSTPTVAYRDYVRWLAHDDATRNHADWWRELSAEADEAALLTPSLGRPLQSEPGSHDWATRLPDALHANLQQAAQRAQVTLNTLMQGAWAILIARYGGRRRAAFGVTVSGRPADLPGVERMMGLFINSVPLWVDTRADAPTAAWLRELHTLNHAMREHEHTPITRIQQWTGRSGDNLFDTLFVFENYPLDRALDASDNDLTIRALRSADRTHYPLTLAVLPRERLDLQWAWDGERVGRASVERLAADYERVLTQLASAVLDVGRDTNDAARVARIGDIALSSDTFDTQPQRVYDFDPVMPRFNARAATQPDAIALACRGLTLSYRELDDWSARIGRQLDRAGLHGDQRVGVCVTRGVGLPAALFGIWKAGGAYVPLDPAYPRERLSGMLDDAGVRHVVADAACIEQLGSLFDGREVICIDSAACLGDDAGNPLPAPGWHRPVAPDQLAYVIYTSGSTGKPKGVALSHRALSLHLADFQSVYAIDAGDVVLQSSTINFDVALHELLPALLQGGRVEMRGPDAWDLDSLNATLVDAGVTFARIPTSLWQQWQRAAPPAAQLRALRQITVGGEALAGDTLARWLAGPLAAIRVDNLYGPTETAVAALYHRTSASDTSHVIVPIGRPYPGRGVALLDEDGLRVPQGGLGELCISGDCLARGYLGRPGLTAAQFVPDPDGTPGARLYRTGDLCRIGADGTVQFLGRIDQQIKLRGQRIEPGEIEAALRSCAGVTQALVALHGEGEHQRLIAYLVGEFDTATLQQTLSTRLPDAWMPGAFVRLDRLPLMPNGKLDRRALPPPEPLTDAPAVAPRDPVEQTIADIWQDALGVPQVFVHDNFYALGGHSLLAVQIAARLTRALQRPVPLATVLAQATVAKLADYLRESAEGGAQTQATQAAQRDTMKQLLAELD</sequence>
<dbReference type="InterPro" id="IPR023213">
    <property type="entry name" value="CAT-like_dom_sf"/>
</dbReference>
<dbReference type="InterPro" id="IPR045851">
    <property type="entry name" value="AMP-bd_C_sf"/>
</dbReference>
<keyword evidence="4" id="KW-0597">Phosphoprotein</keyword>
<evidence type="ECO:0000256" key="6">
    <source>
        <dbReference type="SAM" id="MobiDB-lite"/>
    </source>
</evidence>
<comment type="similarity">
    <text evidence="2">Belongs to the ATP-dependent AMP-binding enzyme family.</text>
</comment>
<organism evidence="8 9">
    <name type="scientific">Paraburkholderia fungorum</name>
    <dbReference type="NCBI Taxonomy" id="134537"/>
    <lineage>
        <taxon>Bacteria</taxon>
        <taxon>Pseudomonadati</taxon>
        <taxon>Pseudomonadota</taxon>
        <taxon>Betaproteobacteria</taxon>
        <taxon>Burkholderiales</taxon>
        <taxon>Burkholderiaceae</taxon>
        <taxon>Paraburkholderia</taxon>
    </lineage>
</organism>
<dbReference type="Gene3D" id="3.40.50.980">
    <property type="match status" value="2"/>
</dbReference>
<feature type="domain" description="Carrier" evidence="7">
    <location>
        <begin position="1034"/>
        <end position="1109"/>
    </location>
</feature>
<dbReference type="PANTHER" id="PTHR45527:SF1">
    <property type="entry name" value="FATTY ACID SYNTHASE"/>
    <property type="match status" value="1"/>
</dbReference>
<dbReference type="InterPro" id="IPR010060">
    <property type="entry name" value="NRPS_synth"/>
</dbReference>
<dbReference type="FunFam" id="2.30.38.10:FF:000001">
    <property type="entry name" value="Non-ribosomal peptide synthetase PvdI"/>
    <property type="match status" value="1"/>
</dbReference>
<dbReference type="Gene3D" id="1.10.1200.10">
    <property type="entry name" value="ACP-like"/>
    <property type="match status" value="2"/>
</dbReference>
<dbReference type="CDD" id="cd19531">
    <property type="entry name" value="LCL_NRPS-like"/>
    <property type="match status" value="2"/>
</dbReference>
<dbReference type="SUPFAM" id="SSF52777">
    <property type="entry name" value="CoA-dependent acyltransferases"/>
    <property type="match status" value="8"/>
</dbReference>
<dbReference type="Gene3D" id="2.30.38.10">
    <property type="entry name" value="Luciferase, Domain 3"/>
    <property type="match status" value="1"/>
</dbReference>
<dbReference type="PROSITE" id="PS50075">
    <property type="entry name" value="CARRIER"/>
    <property type="match status" value="3"/>
</dbReference>
<dbReference type="Pfam" id="PF00668">
    <property type="entry name" value="Condensation"/>
    <property type="match status" value="4"/>
</dbReference>
<protein>
    <submittedName>
        <fullName evidence="8">Non-ribosomal peptide synthase domain TIGR01720/amino acid adenylation domain-containing protein</fullName>
    </submittedName>
</protein>
<dbReference type="GO" id="GO:0009239">
    <property type="term" value="P:enterobactin biosynthetic process"/>
    <property type="evidence" value="ECO:0007669"/>
    <property type="project" value="TreeGrafter"/>
</dbReference>
<dbReference type="InterPro" id="IPR036736">
    <property type="entry name" value="ACP-like_sf"/>
</dbReference>
<accession>A0A1H1HAL5</accession>
<dbReference type="InterPro" id="IPR029058">
    <property type="entry name" value="AB_hydrolase_fold"/>
</dbReference>
<dbReference type="SUPFAM" id="SSF56801">
    <property type="entry name" value="Acetyl-CoA synthetase-like"/>
    <property type="match status" value="3"/>
</dbReference>
<dbReference type="InterPro" id="IPR000873">
    <property type="entry name" value="AMP-dep_synth/lig_dom"/>
</dbReference>
<dbReference type="CDD" id="cd19543">
    <property type="entry name" value="DCL_NRPS"/>
    <property type="match status" value="1"/>
</dbReference>
<evidence type="ECO:0000256" key="3">
    <source>
        <dbReference type="ARBA" id="ARBA00022450"/>
    </source>
</evidence>
<dbReference type="InterPro" id="IPR042099">
    <property type="entry name" value="ANL_N_sf"/>
</dbReference>
<dbReference type="FunFam" id="3.30.300.30:FF:000010">
    <property type="entry name" value="Enterobactin synthetase component F"/>
    <property type="match status" value="1"/>
</dbReference>
<dbReference type="InterPro" id="IPR009081">
    <property type="entry name" value="PP-bd_ACP"/>
</dbReference>
<dbReference type="SMART" id="SM00823">
    <property type="entry name" value="PKS_PP"/>
    <property type="match status" value="3"/>
</dbReference>
<dbReference type="FunFam" id="3.40.50.12780:FF:000012">
    <property type="entry name" value="Non-ribosomal peptide synthetase"/>
    <property type="match status" value="1"/>
</dbReference>
<keyword evidence="3" id="KW-0596">Phosphopantetheine</keyword>
<dbReference type="SUPFAM" id="SSF47336">
    <property type="entry name" value="ACP-like"/>
    <property type="match status" value="3"/>
</dbReference>
<dbReference type="GO" id="GO:0047527">
    <property type="term" value="F:2,3-dihydroxybenzoate-serine ligase activity"/>
    <property type="evidence" value="ECO:0007669"/>
    <property type="project" value="TreeGrafter"/>
</dbReference>
<keyword evidence="5" id="KW-0677">Repeat</keyword>
<dbReference type="PROSITE" id="PS00012">
    <property type="entry name" value="PHOSPHOPANTETHEINE"/>
    <property type="match status" value="2"/>
</dbReference>
<evidence type="ECO:0000313" key="8">
    <source>
        <dbReference type="EMBL" id="SDR22076.1"/>
    </source>
</evidence>
<evidence type="ECO:0000259" key="7">
    <source>
        <dbReference type="PROSITE" id="PS50075"/>
    </source>
</evidence>
<reference evidence="9" key="1">
    <citation type="submission" date="2016-10" db="EMBL/GenBank/DDBJ databases">
        <authorList>
            <person name="Varghese N."/>
        </authorList>
    </citation>
    <scope>NUCLEOTIDE SEQUENCE [LARGE SCALE GENOMIC DNA]</scope>
    <source>
        <strain evidence="9">GAS106B</strain>
    </source>
</reference>
<dbReference type="Pfam" id="PF13193">
    <property type="entry name" value="AMP-binding_C"/>
    <property type="match status" value="2"/>
</dbReference>
<dbReference type="GO" id="GO:0031177">
    <property type="term" value="F:phosphopantetheine binding"/>
    <property type="evidence" value="ECO:0007669"/>
    <property type="project" value="InterPro"/>
</dbReference>
<dbReference type="FunFam" id="1.10.1200.10:FF:000016">
    <property type="entry name" value="Non-ribosomal peptide synthase"/>
    <property type="match status" value="1"/>
</dbReference>
<dbReference type="CDD" id="cd05930">
    <property type="entry name" value="A_NRPS"/>
    <property type="match status" value="1"/>
</dbReference>
<dbReference type="GO" id="GO:0005829">
    <property type="term" value="C:cytosol"/>
    <property type="evidence" value="ECO:0007669"/>
    <property type="project" value="TreeGrafter"/>
</dbReference>
<dbReference type="NCBIfam" id="NF003417">
    <property type="entry name" value="PRK04813.1"/>
    <property type="match status" value="3"/>
</dbReference>
<dbReference type="Pfam" id="PF00550">
    <property type="entry name" value="PP-binding"/>
    <property type="match status" value="3"/>
</dbReference>
<dbReference type="InterPro" id="IPR020806">
    <property type="entry name" value="PKS_PP-bd"/>
</dbReference>
<feature type="region of interest" description="Disordered" evidence="6">
    <location>
        <begin position="1113"/>
        <end position="1132"/>
    </location>
</feature>
<evidence type="ECO:0000313" key="9">
    <source>
        <dbReference type="Proteomes" id="UP000183487"/>
    </source>
</evidence>
<dbReference type="InterPro" id="IPR001242">
    <property type="entry name" value="Condensation_dom"/>
</dbReference>
<dbReference type="InterPro" id="IPR020845">
    <property type="entry name" value="AMP-binding_CS"/>
</dbReference>
<feature type="domain" description="Carrier" evidence="7">
    <location>
        <begin position="2099"/>
        <end position="2173"/>
    </location>
</feature>
<name>A0A1H1HAL5_9BURK</name>
<dbReference type="FunFam" id="3.40.50.980:FF:000002">
    <property type="entry name" value="Enterobactin synthetase component F"/>
    <property type="match status" value="1"/>
</dbReference>